<feature type="domain" description="SpoVT-AbrB" evidence="7">
    <location>
        <begin position="5"/>
        <end position="52"/>
    </location>
</feature>
<dbReference type="GO" id="GO:0000976">
    <property type="term" value="F:transcription cis-regulatory region binding"/>
    <property type="evidence" value="ECO:0007669"/>
    <property type="project" value="TreeGrafter"/>
</dbReference>
<evidence type="ECO:0000256" key="3">
    <source>
        <dbReference type="ARBA" id="ARBA00022737"/>
    </source>
</evidence>
<accession>A0A0F9I3D1</accession>
<dbReference type="SUPFAM" id="SSF89447">
    <property type="entry name" value="AbrB/MazE/MraZ-like"/>
    <property type="match status" value="1"/>
</dbReference>
<reference evidence="8" key="1">
    <citation type="journal article" date="2015" name="Nature">
        <title>Complex archaea that bridge the gap between prokaryotes and eukaryotes.</title>
        <authorList>
            <person name="Spang A."/>
            <person name="Saw J.H."/>
            <person name="Jorgensen S.L."/>
            <person name="Zaremba-Niedzwiedzka K."/>
            <person name="Martijn J."/>
            <person name="Lind A.E."/>
            <person name="van Eijk R."/>
            <person name="Schleper C."/>
            <person name="Guy L."/>
            <person name="Ettema T.J."/>
        </authorList>
    </citation>
    <scope>NUCLEOTIDE SEQUENCE</scope>
</reference>
<evidence type="ECO:0000256" key="2">
    <source>
        <dbReference type="ARBA" id="ARBA00022490"/>
    </source>
</evidence>
<dbReference type="InterPro" id="IPR007159">
    <property type="entry name" value="SpoVT-AbrB_dom"/>
</dbReference>
<dbReference type="CDD" id="cd16320">
    <property type="entry name" value="MraZ_N"/>
    <property type="match status" value="1"/>
</dbReference>
<protein>
    <recommendedName>
        <fullName evidence="1">Transcriptional regulator MraZ</fullName>
    </recommendedName>
</protein>
<dbReference type="InterPro" id="IPR035644">
    <property type="entry name" value="MraZ_C"/>
</dbReference>
<dbReference type="InterPro" id="IPR037914">
    <property type="entry name" value="SpoVT-AbrB_sf"/>
</dbReference>
<dbReference type="PANTHER" id="PTHR34701:SF1">
    <property type="entry name" value="TRANSCRIPTIONAL REGULATOR MRAZ"/>
    <property type="match status" value="1"/>
</dbReference>
<dbReference type="PROSITE" id="PS51740">
    <property type="entry name" value="SPOVT_ABRB"/>
    <property type="match status" value="2"/>
</dbReference>
<evidence type="ECO:0000256" key="1">
    <source>
        <dbReference type="ARBA" id="ARBA00013860"/>
    </source>
</evidence>
<evidence type="ECO:0000256" key="4">
    <source>
        <dbReference type="ARBA" id="ARBA00023015"/>
    </source>
</evidence>
<keyword evidence="3" id="KW-0677">Repeat</keyword>
<sequence>MFRGVATFNLDAKGRMAIPAKFRKHLDVCCEGRLVVTIDHSDHCLQLYPLPEWEGVEQKLSELPSLNPQVRRLKRMLLGYATECEMDSNGRILLPAKLREFAGLDKSTVMIGQGNKFELWDEQTWNALMDECLEENFDGILPVELESLSI</sequence>
<dbReference type="HAMAP" id="MF_01008">
    <property type="entry name" value="MraZ"/>
    <property type="match status" value="1"/>
</dbReference>
<dbReference type="NCBIfam" id="TIGR00242">
    <property type="entry name" value="division/cell wall cluster transcriptional repressor MraZ"/>
    <property type="match status" value="1"/>
</dbReference>
<dbReference type="GO" id="GO:2000143">
    <property type="term" value="P:negative regulation of DNA-templated transcription initiation"/>
    <property type="evidence" value="ECO:0007669"/>
    <property type="project" value="TreeGrafter"/>
</dbReference>
<organism evidence="8">
    <name type="scientific">marine sediment metagenome</name>
    <dbReference type="NCBI Taxonomy" id="412755"/>
    <lineage>
        <taxon>unclassified sequences</taxon>
        <taxon>metagenomes</taxon>
        <taxon>ecological metagenomes</taxon>
    </lineage>
</organism>
<evidence type="ECO:0000256" key="6">
    <source>
        <dbReference type="ARBA" id="ARBA00023163"/>
    </source>
</evidence>
<dbReference type="PANTHER" id="PTHR34701">
    <property type="entry name" value="TRANSCRIPTIONAL REGULATOR MRAZ"/>
    <property type="match status" value="1"/>
</dbReference>
<evidence type="ECO:0000256" key="5">
    <source>
        <dbReference type="ARBA" id="ARBA00023125"/>
    </source>
</evidence>
<dbReference type="InterPro" id="IPR035642">
    <property type="entry name" value="MraZ_N"/>
</dbReference>
<dbReference type="InterPro" id="IPR003444">
    <property type="entry name" value="MraZ"/>
</dbReference>
<proteinExistence type="inferred from homology"/>
<dbReference type="AlphaFoldDB" id="A0A0F9I3D1"/>
<dbReference type="Gene3D" id="3.40.1550.20">
    <property type="entry name" value="Transcriptional regulator MraZ domain"/>
    <property type="match status" value="1"/>
</dbReference>
<keyword evidence="2" id="KW-0963">Cytoplasm</keyword>
<evidence type="ECO:0000313" key="8">
    <source>
        <dbReference type="EMBL" id="KKL81897.1"/>
    </source>
</evidence>
<dbReference type="GO" id="GO:0003700">
    <property type="term" value="F:DNA-binding transcription factor activity"/>
    <property type="evidence" value="ECO:0007669"/>
    <property type="project" value="InterPro"/>
</dbReference>
<dbReference type="Pfam" id="PF02381">
    <property type="entry name" value="MraZ"/>
    <property type="match status" value="2"/>
</dbReference>
<feature type="domain" description="SpoVT-AbrB" evidence="7">
    <location>
        <begin position="81"/>
        <end position="124"/>
    </location>
</feature>
<keyword evidence="4" id="KW-0805">Transcription regulation</keyword>
<keyword evidence="6" id="KW-0804">Transcription</keyword>
<keyword evidence="5" id="KW-0238">DNA-binding</keyword>
<evidence type="ECO:0000259" key="7">
    <source>
        <dbReference type="PROSITE" id="PS51740"/>
    </source>
</evidence>
<dbReference type="EMBL" id="LAZR01022429">
    <property type="protein sequence ID" value="KKL81897.1"/>
    <property type="molecule type" value="Genomic_DNA"/>
</dbReference>
<comment type="caution">
    <text evidence="8">The sequence shown here is derived from an EMBL/GenBank/DDBJ whole genome shotgun (WGS) entry which is preliminary data.</text>
</comment>
<dbReference type="CDD" id="cd16321">
    <property type="entry name" value="MraZ_C"/>
    <property type="match status" value="1"/>
</dbReference>
<name>A0A0F9I3D1_9ZZZZ</name>
<dbReference type="InterPro" id="IPR038619">
    <property type="entry name" value="MraZ_sf"/>
</dbReference>
<dbReference type="InterPro" id="IPR020603">
    <property type="entry name" value="MraZ_dom"/>
</dbReference>
<gene>
    <name evidence="8" type="ORF">LCGC14_1990170</name>
</gene>